<gene>
    <name evidence="3" type="ORF">SMSP2_02697</name>
</gene>
<dbReference type="InterPro" id="IPR013424">
    <property type="entry name" value="Ice-binding_C"/>
</dbReference>
<protein>
    <submittedName>
        <fullName evidence="3">Putative lipoprotein/autotransporter domain-containing protein</fullName>
    </submittedName>
</protein>
<dbReference type="Pfam" id="PF07589">
    <property type="entry name" value="PEP-CTERM"/>
    <property type="match status" value="1"/>
</dbReference>
<evidence type="ECO:0000313" key="3">
    <source>
        <dbReference type="EMBL" id="AQQ72314.1"/>
    </source>
</evidence>
<evidence type="ECO:0000256" key="1">
    <source>
        <dbReference type="SAM" id="SignalP"/>
    </source>
</evidence>
<keyword evidence="3" id="KW-0449">Lipoprotein</keyword>
<feature type="signal peptide" evidence="1">
    <location>
        <begin position="1"/>
        <end position="25"/>
    </location>
</feature>
<proteinExistence type="predicted"/>
<reference evidence="4" key="1">
    <citation type="submission" date="2017-02" db="EMBL/GenBank/DDBJ databases">
        <title>Comparative genomics and description of representatives of a novel lineage of planctomycetes thriving in anoxic sediments.</title>
        <authorList>
            <person name="Spring S."/>
            <person name="Bunk B."/>
            <person name="Sproer C."/>
        </authorList>
    </citation>
    <scope>NUCLEOTIDE SEQUENCE [LARGE SCALE GENOMIC DNA]</scope>
    <source>
        <strain evidence="4">SM-Chi-D1</strain>
    </source>
</reference>
<dbReference type="NCBIfam" id="TIGR04393">
    <property type="entry name" value="rpt_T5SS_PEPC"/>
    <property type="match status" value="3"/>
</dbReference>
<evidence type="ECO:0000313" key="4">
    <source>
        <dbReference type="Proteomes" id="UP000188181"/>
    </source>
</evidence>
<keyword evidence="1" id="KW-0732">Signal</keyword>
<keyword evidence="4" id="KW-1185">Reference proteome</keyword>
<sequence precursor="true">MRSIRHFVFTSVLICVIGTGFGAITATGDVSPANPAGWTASTSPVVGGTADGSLSITSGSSVTNGTCLIANSAGVTGSVTVNAGSWNTGLTSVGQKGSGSMTVSGGGSVYSTSSLIVSNAATASGSVSVSGINSSISYTSITVSQAGTGSLDISNGGSVTARTNLMRAGNDNASGVTYVNVDGPLSRLNVNNNYLYAGWGSNAIFNVTNSGMIISKDAVIGRTSDSTVSLSGSGSGWVNTYSIYVGYSGDNSKGTLNVSGGGFVDTQGIVIGDDQYSSISQNVTGNVSVEGEGSYIAAELTRLGYSQDQQNVGSLAISQGGLVITDYLYLYNDSSINLSSGGMLALAGEGDASVEAFLGLLDSYDASYTPLDYSDSASGSINIWDESEELWVDLTDAVRNFDYNITYHSAGDFAGYTVLTADAVPEPATALLMGFGALAAAAFKKRKQ</sequence>
<dbReference type="AlphaFoldDB" id="A0A1Q2MI29"/>
<feature type="chain" id="PRO_5010354960" evidence="1">
    <location>
        <begin position="26"/>
        <end position="448"/>
    </location>
</feature>
<dbReference type="RefSeq" id="WP_186804736.1">
    <property type="nucleotide sequence ID" value="NZ_CP019646.1"/>
</dbReference>
<organism evidence="3 4">
    <name type="scientific">Limihaloglobus sulfuriphilus</name>
    <dbReference type="NCBI Taxonomy" id="1851148"/>
    <lineage>
        <taxon>Bacteria</taxon>
        <taxon>Pseudomonadati</taxon>
        <taxon>Planctomycetota</taxon>
        <taxon>Phycisphaerae</taxon>
        <taxon>Sedimentisphaerales</taxon>
        <taxon>Sedimentisphaeraceae</taxon>
        <taxon>Limihaloglobus</taxon>
    </lineage>
</organism>
<accession>A0A1Q2MI29</accession>
<evidence type="ECO:0000259" key="2">
    <source>
        <dbReference type="Pfam" id="PF07589"/>
    </source>
</evidence>
<dbReference type="EMBL" id="CP019646">
    <property type="protein sequence ID" value="AQQ72314.1"/>
    <property type="molecule type" value="Genomic_DNA"/>
</dbReference>
<feature type="domain" description="Ice-binding protein C-terminal" evidence="2">
    <location>
        <begin position="423"/>
        <end position="446"/>
    </location>
</feature>
<dbReference type="NCBIfam" id="TIGR02595">
    <property type="entry name" value="PEP_CTERM"/>
    <property type="match status" value="1"/>
</dbReference>
<name>A0A1Q2MI29_9BACT</name>
<dbReference type="KEGG" id="pbas:SMSP2_02697"/>
<dbReference type="InterPro" id="IPR030895">
    <property type="entry name" value="T5SS_PEPC_rpt"/>
</dbReference>
<dbReference type="Proteomes" id="UP000188181">
    <property type="component" value="Chromosome"/>
</dbReference>